<evidence type="ECO:0000256" key="4">
    <source>
        <dbReference type="SAM" id="MobiDB-lite"/>
    </source>
</evidence>
<feature type="compositionally biased region" description="Polar residues" evidence="4">
    <location>
        <begin position="333"/>
        <end position="346"/>
    </location>
</feature>
<evidence type="ECO:0000256" key="2">
    <source>
        <dbReference type="ARBA" id="ARBA00022771"/>
    </source>
</evidence>
<proteinExistence type="predicted"/>
<dbReference type="PANTHER" id="PTHR23101">
    <property type="entry name" value="RAB GDP/GTP EXCHANGE FACTOR"/>
    <property type="match status" value="1"/>
</dbReference>
<dbReference type="PROSITE" id="PS51205">
    <property type="entry name" value="VPS9"/>
    <property type="match status" value="1"/>
</dbReference>
<feature type="compositionally biased region" description="Polar residues" evidence="4">
    <location>
        <begin position="81"/>
        <end position="93"/>
    </location>
</feature>
<accession>A0A164Y062</accession>
<protein>
    <submittedName>
        <fullName evidence="7">Rab5 GDP/GTP exchange factor</fullName>
    </submittedName>
</protein>
<feature type="domain" description="A20-type" evidence="5">
    <location>
        <begin position="20"/>
        <end position="54"/>
    </location>
</feature>
<dbReference type="SMART" id="SM00259">
    <property type="entry name" value="ZnF_A20"/>
    <property type="match status" value="1"/>
</dbReference>
<dbReference type="AlphaFoldDB" id="A0A164Y062"/>
<dbReference type="Pfam" id="PF01754">
    <property type="entry name" value="zf-A20"/>
    <property type="match status" value="1"/>
</dbReference>
<gene>
    <name evidence="7" type="ORF">APZ42_020115</name>
</gene>
<sequence>MESGGNRSSRSGHGPKLHIPQSDLICKTGCGFFGNIAWQGYCSKCYKEYFLQRQQHQDAFAASPSGSLSRKVERSMSDASTFFNNPEQNSSTLPRHGFSRFEEKKRHNQEMRTTAVKSLFRKTPTKGLGSPKSRDRRAPSPESHASIVELDQFLQTLPQNAAHHAYSFLRVQADKLDRLVSSGVLTPIEISDRVHNIYQLFDEKLKTHSGFLDMTSSSMESLLDQSERYLTRLLYKKLFCPPNCDDEERDLAVQKRIRSLNWISAPLLDCRINELDSKVRDILEKAITHLIEMDGQRAPQDKLASIINCSKLVFEMLGLSNSSNAHQSKARTQECNNSDQGQTGELTENDVNDKEEPPSSTVHNSQPVSADDFLPALIYVVLRANPPRIHSNLNFITRFAAPGRLLQGEGGYYFTNLCCAVSFLENLTSDSLGLSSDEFDRYMSGKSIPFASLQAGVMVSEGLRLMYQNMSTLSELRHKQINLQQQILELKNDMESFNECMSKEVVECLQMFPVQIRGKRAPIKPDEVQPEESDTLKLLPPPLLPHKINSESPLPPLVESISPNLEHLVPVSAAVVAPVGQPSSHKHARVADNQQDGSIQELDLFALNELSINCSSSGEPNNLENADDDPFNSLSLTVQGRIIPCIPCDNISPTGQQPPPTN</sequence>
<dbReference type="PROSITE" id="PS51036">
    <property type="entry name" value="ZF_A20"/>
    <property type="match status" value="1"/>
</dbReference>
<dbReference type="Gene3D" id="1.20.5.4770">
    <property type="match status" value="1"/>
</dbReference>
<dbReference type="InterPro" id="IPR045046">
    <property type="entry name" value="Vps9-like"/>
</dbReference>
<dbReference type="Proteomes" id="UP000076858">
    <property type="component" value="Unassembled WGS sequence"/>
</dbReference>
<dbReference type="InterPro" id="IPR002653">
    <property type="entry name" value="Znf_A20"/>
</dbReference>
<evidence type="ECO:0000313" key="8">
    <source>
        <dbReference type="Proteomes" id="UP000076858"/>
    </source>
</evidence>
<organism evidence="7 8">
    <name type="scientific">Daphnia magna</name>
    <dbReference type="NCBI Taxonomy" id="35525"/>
    <lineage>
        <taxon>Eukaryota</taxon>
        <taxon>Metazoa</taxon>
        <taxon>Ecdysozoa</taxon>
        <taxon>Arthropoda</taxon>
        <taxon>Crustacea</taxon>
        <taxon>Branchiopoda</taxon>
        <taxon>Diplostraca</taxon>
        <taxon>Cladocera</taxon>
        <taxon>Anomopoda</taxon>
        <taxon>Daphniidae</taxon>
        <taxon>Daphnia</taxon>
    </lineage>
</organism>
<dbReference type="STRING" id="35525.A0A164Y062"/>
<dbReference type="GO" id="GO:0005085">
    <property type="term" value="F:guanyl-nucleotide exchange factor activity"/>
    <property type="evidence" value="ECO:0007669"/>
    <property type="project" value="InterPro"/>
</dbReference>
<feature type="compositionally biased region" description="Basic and acidic residues" evidence="4">
    <location>
        <begin position="99"/>
        <end position="110"/>
    </location>
</feature>
<dbReference type="GO" id="GO:0030139">
    <property type="term" value="C:endocytic vesicle"/>
    <property type="evidence" value="ECO:0007669"/>
    <property type="project" value="TreeGrafter"/>
</dbReference>
<feature type="region of interest" description="Disordered" evidence="4">
    <location>
        <begin position="81"/>
        <end position="143"/>
    </location>
</feature>
<dbReference type="GO" id="GO:0016192">
    <property type="term" value="P:vesicle-mediated transport"/>
    <property type="evidence" value="ECO:0007669"/>
    <property type="project" value="InterPro"/>
</dbReference>
<evidence type="ECO:0000313" key="7">
    <source>
        <dbReference type="EMBL" id="KZS14740.1"/>
    </source>
</evidence>
<dbReference type="PANTHER" id="PTHR23101:SF122">
    <property type="entry name" value="RABAPTIN-5-ASSOCIATED EXCHANGE FACTOR FOR RAB5"/>
    <property type="match status" value="1"/>
</dbReference>
<evidence type="ECO:0000259" key="5">
    <source>
        <dbReference type="PROSITE" id="PS51036"/>
    </source>
</evidence>
<dbReference type="EMBL" id="LRGB01000944">
    <property type="protein sequence ID" value="KZS14740.1"/>
    <property type="molecule type" value="Genomic_DNA"/>
</dbReference>
<evidence type="ECO:0000259" key="6">
    <source>
        <dbReference type="PROSITE" id="PS51205"/>
    </source>
</evidence>
<dbReference type="InterPro" id="IPR041545">
    <property type="entry name" value="DUF5601"/>
</dbReference>
<feature type="compositionally biased region" description="Polar residues" evidence="4">
    <location>
        <begin position="358"/>
        <end position="367"/>
    </location>
</feature>
<feature type="region of interest" description="Disordered" evidence="4">
    <location>
        <begin position="325"/>
        <end position="367"/>
    </location>
</feature>
<feature type="domain" description="VPS9" evidence="6">
    <location>
        <begin position="247"/>
        <end position="433"/>
    </location>
</feature>
<dbReference type="InterPro" id="IPR003123">
    <property type="entry name" value="VPS9"/>
</dbReference>
<evidence type="ECO:0000256" key="3">
    <source>
        <dbReference type="ARBA" id="ARBA00022833"/>
    </source>
</evidence>
<keyword evidence="3" id="KW-0862">Zinc</keyword>
<dbReference type="Pfam" id="PF02204">
    <property type="entry name" value="VPS9"/>
    <property type="match status" value="1"/>
</dbReference>
<keyword evidence="8" id="KW-1185">Reference proteome</keyword>
<evidence type="ECO:0000256" key="1">
    <source>
        <dbReference type="ARBA" id="ARBA00022723"/>
    </source>
</evidence>
<dbReference type="GO" id="GO:0005829">
    <property type="term" value="C:cytosol"/>
    <property type="evidence" value="ECO:0007669"/>
    <property type="project" value="TreeGrafter"/>
</dbReference>
<dbReference type="Gene3D" id="1.10.246.120">
    <property type="match status" value="1"/>
</dbReference>
<dbReference type="GO" id="GO:0008270">
    <property type="term" value="F:zinc ion binding"/>
    <property type="evidence" value="ECO:0007669"/>
    <property type="project" value="UniProtKB-KW"/>
</dbReference>
<dbReference type="GO" id="GO:0031267">
    <property type="term" value="F:small GTPase binding"/>
    <property type="evidence" value="ECO:0007669"/>
    <property type="project" value="TreeGrafter"/>
</dbReference>
<name>A0A164Y062_9CRUS</name>
<dbReference type="SUPFAM" id="SSF57716">
    <property type="entry name" value="Glucocorticoid receptor-like (DNA-binding domain)"/>
    <property type="match status" value="1"/>
</dbReference>
<dbReference type="InterPro" id="IPR037191">
    <property type="entry name" value="VPS9_dom_sf"/>
</dbReference>
<dbReference type="SUPFAM" id="SSF109993">
    <property type="entry name" value="VPS9 domain"/>
    <property type="match status" value="1"/>
</dbReference>
<keyword evidence="1" id="KW-0479">Metal-binding</keyword>
<dbReference type="Pfam" id="PF18151">
    <property type="entry name" value="DUF5601"/>
    <property type="match status" value="1"/>
</dbReference>
<comment type="caution">
    <text evidence="7">The sequence shown here is derived from an EMBL/GenBank/DDBJ whole genome shotgun (WGS) entry which is preliminary data.</text>
</comment>
<reference evidence="7 8" key="1">
    <citation type="submission" date="2016-03" db="EMBL/GenBank/DDBJ databases">
        <title>EvidentialGene: Evidence-directed Construction of Genes on Genomes.</title>
        <authorList>
            <person name="Gilbert D.G."/>
            <person name="Choi J.-H."/>
            <person name="Mockaitis K."/>
            <person name="Colbourne J."/>
            <person name="Pfrender M."/>
        </authorList>
    </citation>
    <scope>NUCLEOTIDE SEQUENCE [LARGE SCALE GENOMIC DNA]</scope>
    <source>
        <strain evidence="7 8">Xinb3</strain>
        <tissue evidence="7">Complete organism</tissue>
    </source>
</reference>
<dbReference type="GO" id="GO:0003677">
    <property type="term" value="F:DNA binding"/>
    <property type="evidence" value="ECO:0007669"/>
    <property type="project" value="InterPro"/>
</dbReference>
<dbReference type="OrthoDB" id="300289at2759"/>
<keyword evidence="2" id="KW-0863">Zinc-finger</keyword>
<dbReference type="Gene3D" id="1.20.1050.80">
    <property type="entry name" value="VPS9 domain"/>
    <property type="match status" value="1"/>
</dbReference>
<dbReference type="SMART" id="SM00167">
    <property type="entry name" value="VPS9"/>
    <property type="match status" value="1"/>
</dbReference>